<sequence>MADFELEDKSGNRYRIRKGAGPKFWHPENLGAGSSLLADNLLSAMPANGLQQAHNHFYFGTLHDIPNLPSGPQAALSTALSNSYLTIEKIGTALAINDDEPDPRNELRVKIRNALMAIVAGERAEAAMYQKQMDKETTVMKGVIYTGAFMQGVGSSAWGMVVWLKEVSDVVNPFVKMQHHARALQAA</sequence>
<evidence type="ECO:0000313" key="1">
    <source>
        <dbReference type="EMBL" id="CUS40791.1"/>
    </source>
</evidence>
<name>A0A160TAP1_9ZZZZ</name>
<reference evidence="1" key="1">
    <citation type="submission" date="2015-10" db="EMBL/GenBank/DDBJ databases">
        <authorList>
            <person name="Gilbert D.G."/>
        </authorList>
    </citation>
    <scope>NUCLEOTIDE SEQUENCE</scope>
</reference>
<protein>
    <submittedName>
        <fullName evidence="1">Uncharacterized protein</fullName>
    </submittedName>
</protein>
<organism evidence="1">
    <name type="scientific">hydrothermal vent metagenome</name>
    <dbReference type="NCBI Taxonomy" id="652676"/>
    <lineage>
        <taxon>unclassified sequences</taxon>
        <taxon>metagenomes</taxon>
        <taxon>ecological metagenomes</taxon>
    </lineage>
</organism>
<gene>
    <name evidence="1" type="ORF">MGWOODY_Tha2002</name>
</gene>
<dbReference type="AlphaFoldDB" id="A0A160TAP1"/>
<proteinExistence type="predicted"/>
<dbReference type="EMBL" id="CZQC01000026">
    <property type="protein sequence ID" value="CUS40791.1"/>
    <property type="molecule type" value="Genomic_DNA"/>
</dbReference>
<accession>A0A160TAP1</accession>